<organism evidence="1 2">
    <name type="scientific">Nocardioides dubius</name>
    <dbReference type="NCBI Taxonomy" id="317019"/>
    <lineage>
        <taxon>Bacteria</taxon>
        <taxon>Bacillati</taxon>
        <taxon>Actinomycetota</taxon>
        <taxon>Actinomycetes</taxon>
        <taxon>Propionibacteriales</taxon>
        <taxon>Nocardioidaceae</taxon>
        <taxon>Nocardioides</taxon>
    </lineage>
</organism>
<proteinExistence type="predicted"/>
<dbReference type="PANTHER" id="PTHR34071">
    <property type="entry name" value="5-NITROIMIDAZOLE ANTIBIOTICS RESISTANCE PROTEIN, NIMA-FAMILY-RELATED PROTEIN-RELATED"/>
    <property type="match status" value="1"/>
</dbReference>
<dbReference type="RefSeq" id="WP_343993597.1">
    <property type="nucleotide sequence ID" value="NZ_BAAALG010000007.1"/>
</dbReference>
<keyword evidence="2" id="KW-1185">Reference proteome</keyword>
<dbReference type="EMBL" id="BAAALG010000007">
    <property type="protein sequence ID" value="GAA1100681.1"/>
    <property type="molecule type" value="Genomic_DNA"/>
</dbReference>
<protein>
    <submittedName>
        <fullName evidence="1">Pyridoxamine 5'-phosphate oxidase family protein</fullName>
    </submittedName>
</protein>
<reference evidence="1 2" key="1">
    <citation type="journal article" date="2019" name="Int. J. Syst. Evol. Microbiol.">
        <title>The Global Catalogue of Microorganisms (GCM) 10K type strain sequencing project: providing services to taxonomists for standard genome sequencing and annotation.</title>
        <authorList>
            <consortium name="The Broad Institute Genomics Platform"/>
            <consortium name="The Broad Institute Genome Sequencing Center for Infectious Disease"/>
            <person name="Wu L."/>
            <person name="Ma J."/>
        </authorList>
    </citation>
    <scope>NUCLEOTIDE SEQUENCE [LARGE SCALE GENOMIC DNA]</scope>
    <source>
        <strain evidence="1 2">JCM 13008</strain>
    </source>
</reference>
<name>A0ABN1TSD3_9ACTN</name>
<dbReference type="PANTHER" id="PTHR34071:SF2">
    <property type="entry name" value="FLAVIN-NUCLEOTIDE-BINDING PROTEIN"/>
    <property type="match status" value="1"/>
</dbReference>
<sequence length="231" mass="24397">MTTAALQPTERSTVRRGKHRVVTDRAVLHRILDDALIAHLGVQAGDHPVVLPVAFGVDPHGPDADGTLYVHGSVASHWLRSAQEQTVCVTVTELDGLVLAQSAFNHSMNYRCAVVIGVARPVLDAAERERALALIVDHSVAGRSATLRPNTAKELAATAVFAVSLHEASVKVRAGGPGDEPNEQIPDTWAGVIPLRRVADAPVTADYATAPIPPEVAQCDLSAQNSAQTGR</sequence>
<gene>
    <name evidence="1" type="ORF">GCM10009668_18350</name>
</gene>
<evidence type="ECO:0000313" key="2">
    <source>
        <dbReference type="Proteomes" id="UP001501581"/>
    </source>
</evidence>
<evidence type="ECO:0000313" key="1">
    <source>
        <dbReference type="EMBL" id="GAA1100681.1"/>
    </source>
</evidence>
<accession>A0ABN1TSD3</accession>
<dbReference type="Pfam" id="PF12900">
    <property type="entry name" value="Pyridox_ox_2"/>
    <property type="match status" value="1"/>
</dbReference>
<comment type="caution">
    <text evidence="1">The sequence shown here is derived from an EMBL/GenBank/DDBJ whole genome shotgun (WGS) entry which is preliminary data.</text>
</comment>
<dbReference type="Gene3D" id="2.30.110.10">
    <property type="entry name" value="Electron Transport, Fmn-binding Protein, Chain A"/>
    <property type="match status" value="1"/>
</dbReference>
<dbReference type="InterPro" id="IPR012349">
    <property type="entry name" value="Split_barrel_FMN-bd"/>
</dbReference>
<dbReference type="Proteomes" id="UP001501581">
    <property type="component" value="Unassembled WGS sequence"/>
</dbReference>
<dbReference type="SUPFAM" id="SSF50475">
    <property type="entry name" value="FMN-binding split barrel"/>
    <property type="match status" value="1"/>
</dbReference>
<dbReference type="InterPro" id="IPR024747">
    <property type="entry name" value="Pyridox_Oxase-rel"/>
</dbReference>